<organism evidence="1 2">
    <name type="scientific">Russula earlei</name>
    <dbReference type="NCBI Taxonomy" id="71964"/>
    <lineage>
        <taxon>Eukaryota</taxon>
        <taxon>Fungi</taxon>
        <taxon>Dikarya</taxon>
        <taxon>Basidiomycota</taxon>
        <taxon>Agaricomycotina</taxon>
        <taxon>Agaricomycetes</taxon>
        <taxon>Russulales</taxon>
        <taxon>Russulaceae</taxon>
        <taxon>Russula</taxon>
    </lineage>
</organism>
<accession>A0ACC0TT22</accession>
<dbReference type="Proteomes" id="UP001207468">
    <property type="component" value="Unassembled WGS sequence"/>
</dbReference>
<gene>
    <name evidence="1" type="ORF">F5148DRAFT_1261300</name>
</gene>
<sequence>MANTGEESISIGNYLLERLSQIGVQARSYPLLYYFFCSQLSSTQSLFGVPGDFNLGFLVCPTVILYVPLS</sequence>
<protein>
    <submittedName>
        <fullName evidence="1">Uncharacterized protein</fullName>
    </submittedName>
</protein>
<reference evidence="1" key="1">
    <citation type="submission" date="2021-03" db="EMBL/GenBank/DDBJ databases">
        <title>Evolutionary priming and transition to the ectomycorrhizal habit in an iconic lineage of mushroom-forming fungi: is preadaptation a requirement?</title>
        <authorList>
            <consortium name="DOE Joint Genome Institute"/>
            <person name="Looney B.P."/>
            <person name="Miyauchi S."/>
            <person name="Morin E."/>
            <person name="Drula E."/>
            <person name="Courty P.E."/>
            <person name="Chicoki N."/>
            <person name="Fauchery L."/>
            <person name="Kohler A."/>
            <person name="Kuo A."/>
            <person name="LaButti K."/>
            <person name="Pangilinan J."/>
            <person name="Lipzen A."/>
            <person name="Riley R."/>
            <person name="Andreopoulos W."/>
            <person name="He G."/>
            <person name="Johnson J."/>
            <person name="Barry K.W."/>
            <person name="Grigoriev I.V."/>
            <person name="Nagy L."/>
            <person name="Hibbett D."/>
            <person name="Henrissat B."/>
            <person name="Matheny P.B."/>
            <person name="Labbe J."/>
            <person name="Martin A.F."/>
        </authorList>
    </citation>
    <scope>NUCLEOTIDE SEQUENCE</scope>
    <source>
        <strain evidence="1">BPL698</strain>
    </source>
</reference>
<evidence type="ECO:0000313" key="2">
    <source>
        <dbReference type="Proteomes" id="UP001207468"/>
    </source>
</evidence>
<evidence type="ECO:0000313" key="1">
    <source>
        <dbReference type="EMBL" id="KAI9438444.1"/>
    </source>
</evidence>
<comment type="caution">
    <text evidence="1">The sequence shown here is derived from an EMBL/GenBank/DDBJ whole genome shotgun (WGS) entry which is preliminary data.</text>
</comment>
<name>A0ACC0TT22_9AGAM</name>
<proteinExistence type="predicted"/>
<keyword evidence="2" id="KW-1185">Reference proteome</keyword>
<dbReference type="EMBL" id="JAGFNK010000845">
    <property type="protein sequence ID" value="KAI9438444.1"/>
    <property type="molecule type" value="Genomic_DNA"/>
</dbReference>